<dbReference type="SUPFAM" id="SSF57903">
    <property type="entry name" value="FYVE/PHD zinc finger"/>
    <property type="match status" value="1"/>
</dbReference>
<dbReference type="PROSITE" id="PS50012">
    <property type="entry name" value="RCC1_3"/>
    <property type="match status" value="6"/>
</dbReference>
<dbReference type="InterPro" id="IPR013591">
    <property type="entry name" value="Brevis_radix_dom"/>
</dbReference>
<dbReference type="InterPro" id="IPR011011">
    <property type="entry name" value="Znf_FYVE_PHD"/>
</dbReference>
<feature type="repeat" description="RCC1" evidence="6">
    <location>
        <begin position="419"/>
        <end position="470"/>
    </location>
</feature>
<evidence type="ECO:0000259" key="8">
    <source>
        <dbReference type="PROSITE" id="PS50178"/>
    </source>
</evidence>
<dbReference type="InterPro" id="IPR000408">
    <property type="entry name" value="Reg_chr_condens"/>
</dbReference>
<feature type="compositionally biased region" description="Basic and acidic residues" evidence="7">
    <location>
        <begin position="894"/>
        <end position="903"/>
    </location>
</feature>
<dbReference type="GO" id="GO:0008270">
    <property type="term" value="F:zinc ion binding"/>
    <property type="evidence" value="ECO:0007669"/>
    <property type="project" value="UniProtKB-KW"/>
</dbReference>
<evidence type="ECO:0000256" key="4">
    <source>
        <dbReference type="ARBA" id="ARBA00022833"/>
    </source>
</evidence>
<dbReference type="InterPro" id="IPR013083">
    <property type="entry name" value="Znf_RING/FYVE/PHD"/>
</dbReference>
<feature type="repeat" description="RCC1" evidence="6">
    <location>
        <begin position="249"/>
        <end position="300"/>
    </location>
</feature>
<name>A0A540LQ80_MALBA</name>
<feature type="domain" description="FYVE-type" evidence="8">
    <location>
        <begin position="579"/>
        <end position="641"/>
    </location>
</feature>
<evidence type="ECO:0008006" key="12">
    <source>
        <dbReference type="Google" id="ProtNLM"/>
    </source>
</evidence>
<accession>A0A540LQ80</accession>
<dbReference type="InterPro" id="IPR000306">
    <property type="entry name" value="Znf_FYVE"/>
</dbReference>
<evidence type="ECO:0000256" key="2">
    <source>
        <dbReference type="ARBA" id="ARBA00022737"/>
    </source>
</evidence>
<dbReference type="Pfam" id="PF13713">
    <property type="entry name" value="BRX_N"/>
    <property type="match status" value="2"/>
</dbReference>
<feature type="domain" description="BRX" evidence="9">
    <location>
        <begin position="908"/>
        <end position="963"/>
    </location>
</feature>
<organism evidence="10 11">
    <name type="scientific">Malus baccata</name>
    <name type="common">Siberian crab apple</name>
    <name type="synonym">Pyrus baccata</name>
    <dbReference type="NCBI Taxonomy" id="106549"/>
    <lineage>
        <taxon>Eukaryota</taxon>
        <taxon>Viridiplantae</taxon>
        <taxon>Streptophyta</taxon>
        <taxon>Embryophyta</taxon>
        <taxon>Tracheophyta</taxon>
        <taxon>Spermatophyta</taxon>
        <taxon>Magnoliopsida</taxon>
        <taxon>eudicotyledons</taxon>
        <taxon>Gunneridae</taxon>
        <taxon>Pentapetalae</taxon>
        <taxon>rosids</taxon>
        <taxon>fabids</taxon>
        <taxon>Rosales</taxon>
        <taxon>Rosaceae</taxon>
        <taxon>Amygdaloideae</taxon>
        <taxon>Maleae</taxon>
        <taxon>Malus</taxon>
    </lineage>
</organism>
<feature type="repeat" description="RCC1" evidence="6">
    <location>
        <begin position="356"/>
        <end position="407"/>
    </location>
</feature>
<evidence type="ECO:0000256" key="7">
    <source>
        <dbReference type="SAM" id="MobiDB-lite"/>
    </source>
</evidence>
<keyword evidence="11" id="KW-1185">Reference proteome</keyword>
<keyword evidence="4" id="KW-0862">Zinc</keyword>
<evidence type="ECO:0000256" key="3">
    <source>
        <dbReference type="ARBA" id="ARBA00022771"/>
    </source>
</evidence>
<protein>
    <recommendedName>
        <fullName evidence="12">FYVE-type domain-containing protein</fullName>
    </recommendedName>
</protein>
<sequence>MVFQKAGKAIEIELSHKNYTRTVDSGSTYDRLVYGGNWNQKGRMCKDEIQCDLWILGLRALTSLHRHPRPLNNLGSFGQVQSCLNSPAGLFRRRQTLGIVDDDNEFSQVRSVCGSPTLTLSERCISDGISFSSDSFFSSESVLSNMQNVMDISVPDSPYIGSDYLKRRRIYSDADCEPHRFVSYAYGTSRIEKDNILKDVMIWGESIGGNVSGLQADALLPKLLESTMTMDVQNISLGGKHAAVVTKQGEVFCWGHANGGRLGHKINMDVSNPKPVDSLNGIQVKSVLCGEYQTCALTHSGELYTWGDTSCGASLEAEEKSISQWLPHKLSGPLNNINVSYVACGEWHTAMVSTSGNLFTYGDGTFGVLGHGNLYSVYQPKQVESLKGLWVKSAACGSWHMAAVVEIMVDCLRSNSIGGKLFTWGDGDRGRLGHVDHERKLLPTCVGQLVDHDFVQVCCGRMLTVGLTNKGAVYTIGSSVHGQLGNAQAKDKSITLVEGKLKEEFVREIASGSYHIAVLTARGNVYTWGKGTNGQLGLGDINDRSTPTFVEALRDRQVESVVCGSNSTAAICFHKSISVSNQSACYRCNLPFGFTRKKHNCYNCGLLFCHSCSGKKAMDSSLAPKKGKAFRVCDSCFSNLQRLTHSCRSFKQENHSSIKLLTKEKSVPDRKEEKAGETPKYGHLLSIKQACNKKRQSGVRTTTMKNQEGNQQHLEPASSSLSEEPRWGQVSCPDLFKPYYRENYTALNSLSKDHLSSVILVHSESTMSGATNAEKCISTSDEMLIEEIQRLTVEAHNLERKCKIGSQKIHECEQKTEETWSLARDEAATCKAAKEVIKALALRLKTISEKASAGKQPNNGIDTKLPQLTPLNTNTKLPEVDNVSDSPAVLSDTPKSEPHGRETKSAKLEWVEQFEPGVHLTLVVLPNGQKGLKRVNFSRKKFTDKDVERWLEGSIFQYVVGPVNLGAKPWTLVIVGIFFLGPRPSAHNLERKCKIGSQKIHECEQKTEETWSLARDEAATCKAAKEVIKALALRLKTISEKASAGKQPNNGIDTKLPQLTPLNTNTKLPELDNLSDSPAVLSDTPKSEPHGRETKSAKLEWVEQFEPGVHLTLVVLPNGQKGLKRVNFSRKKFTDKDVERWLEVNQGLIYQNYGIEGYENSTED</sequence>
<dbReference type="InterPro" id="IPR051210">
    <property type="entry name" value="Ub_ligase/GEF_domain"/>
</dbReference>
<evidence type="ECO:0000256" key="5">
    <source>
        <dbReference type="PROSITE-ProRule" id="PRU00091"/>
    </source>
</evidence>
<keyword evidence="3 5" id="KW-0863">Zinc-finger</keyword>
<evidence type="ECO:0000256" key="6">
    <source>
        <dbReference type="PROSITE-ProRule" id="PRU00235"/>
    </source>
</evidence>
<proteinExistence type="predicted"/>
<dbReference type="PROSITE" id="PS00626">
    <property type="entry name" value="RCC1_2"/>
    <property type="match status" value="2"/>
</dbReference>
<dbReference type="PRINTS" id="PR00633">
    <property type="entry name" value="RCCNDNSATION"/>
</dbReference>
<dbReference type="Proteomes" id="UP000315295">
    <property type="component" value="Unassembled WGS sequence"/>
</dbReference>
<dbReference type="Pfam" id="PF25390">
    <property type="entry name" value="WD40_RLD"/>
    <property type="match status" value="1"/>
</dbReference>
<reference evidence="10 11" key="1">
    <citation type="journal article" date="2019" name="G3 (Bethesda)">
        <title>Sequencing of a Wild Apple (Malus baccata) Genome Unravels the Differences Between Cultivated and Wild Apple Species Regarding Disease Resistance and Cold Tolerance.</title>
        <authorList>
            <person name="Chen X."/>
        </authorList>
    </citation>
    <scope>NUCLEOTIDE SEQUENCE [LARGE SCALE GENOMIC DNA]</scope>
    <source>
        <strain evidence="11">cv. Shandingzi</strain>
        <tissue evidence="10">Leaves</tissue>
    </source>
</reference>
<dbReference type="InterPro" id="IPR058923">
    <property type="entry name" value="RCC1-like_dom"/>
</dbReference>
<dbReference type="AlphaFoldDB" id="A0A540LQ80"/>
<evidence type="ECO:0000313" key="11">
    <source>
        <dbReference type="Proteomes" id="UP000315295"/>
    </source>
</evidence>
<dbReference type="SUPFAM" id="SSF50985">
    <property type="entry name" value="RCC1/BLIP-II"/>
    <property type="match status" value="1"/>
</dbReference>
<feature type="region of interest" description="Disordered" evidence="7">
    <location>
        <begin position="851"/>
        <end position="903"/>
    </location>
</feature>
<dbReference type="Gene3D" id="2.130.10.30">
    <property type="entry name" value="Regulator of chromosome condensation 1/beta-lactamase-inhibitor protein II"/>
    <property type="match status" value="2"/>
</dbReference>
<keyword evidence="1" id="KW-0479">Metal-binding</keyword>
<dbReference type="PROSITE" id="PS51514">
    <property type="entry name" value="BRX"/>
    <property type="match status" value="2"/>
</dbReference>
<dbReference type="Pfam" id="PF08381">
    <property type="entry name" value="BRX"/>
    <property type="match status" value="2"/>
</dbReference>
<feature type="domain" description="BRX" evidence="9">
    <location>
        <begin position="1099"/>
        <end position="1154"/>
    </location>
</feature>
<dbReference type="EMBL" id="VIEB01000509">
    <property type="protein sequence ID" value="TQD88469.1"/>
    <property type="molecule type" value="Genomic_DNA"/>
</dbReference>
<evidence type="ECO:0000256" key="1">
    <source>
        <dbReference type="ARBA" id="ARBA00022723"/>
    </source>
</evidence>
<dbReference type="PANTHER" id="PTHR22870:SF350">
    <property type="entry name" value="F12P19.9 PROTEIN"/>
    <property type="match status" value="1"/>
</dbReference>
<dbReference type="InterPro" id="IPR017455">
    <property type="entry name" value="Znf_FYVE-rel"/>
</dbReference>
<evidence type="ECO:0000259" key="9">
    <source>
        <dbReference type="PROSITE" id="PS51514"/>
    </source>
</evidence>
<comment type="caution">
    <text evidence="10">The sequence shown here is derived from an EMBL/GenBank/DDBJ whole genome shotgun (WGS) entry which is preliminary data.</text>
</comment>
<feature type="region of interest" description="Disordered" evidence="7">
    <location>
        <begin position="1042"/>
        <end position="1095"/>
    </location>
</feature>
<dbReference type="Gene3D" id="3.30.40.10">
    <property type="entry name" value="Zinc/RING finger domain, C3HC4 (zinc finger)"/>
    <property type="match status" value="1"/>
</dbReference>
<feature type="compositionally biased region" description="Basic and acidic residues" evidence="7">
    <location>
        <begin position="1085"/>
        <end position="1095"/>
    </location>
</feature>
<feature type="repeat" description="RCC1" evidence="6">
    <location>
        <begin position="523"/>
        <end position="574"/>
    </location>
</feature>
<feature type="compositionally biased region" description="Polar residues" evidence="7">
    <location>
        <begin position="698"/>
        <end position="713"/>
    </location>
</feature>
<dbReference type="InterPro" id="IPR009091">
    <property type="entry name" value="RCC1/BLIP-II"/>
</dbReference>
<feature type="repeat" description="RCC1" evidence="6">
    <location>
        <begin position="301"/>
        <end position="355"/>
    </location>
</feature>
<dbReference type="InterPro" id="IPR027988">
    <property type="entry name" value="BRX_N"/>
</dbReference>
<dbReference type="PROSITE" id="PS50178">
    <property type="entry name" value="ZF_FYVE"/>
    <property type="match status" value="1"/>
</dbReference>
<dbReference type="Pfam" id="PF01363">
    <property type="entry name" value="FYVE"/>
    <property type="match status" value="1"/>
</dbReference>
<gene>
    <name evidence="10" type="ORF">C1H46_025993</name>
</gene>
<dbReference type="STRING" id="106549.A0A540LQ80"/>
<evidence type="ECO:0000313" key="10">
    <source>
        <dbReference type="EMBL" id="TQD88469.1"/>
    </source>
</evidence>
<feature type="region of interest" description="Disordered" evidence="7">
    <location>
        <begin position="696"/>
        <end position="726"/>
    </location>
</feature>
<feature type="repeat" description="RCC1" evidence="6">
    <location>
        <begin position="471"/>
        <end position="522"/>
    </location>
</feature>
<dbReference type="SMART" id="SM00064">
    <property type="entry name" value="FYVE"/>
    <property type="match status" value="1"/>
</dbReference>
<keyword evidence="2" id="KW-0677">Repeat</keyword>
<dbReference type="PANTHER" id="PTHR22870">
    <property type="entry name" value="REGULATOR OF CHROMOSOME CONDENSATION"/>
    <property type="match status" value="1"/>
</dbReference>